<keyword evidence="5" id="KW-1185">Reference proteome</keyword>
<gene>
    <name evidence="4" type="ORF">BEMITA_LOCUS13131</name>
</gene>
<accession>A0A9P0CCE7</accession>
<dbReference type="Gene3D" id="2.40.128.20">
    <property type="match status" value="1"/>
</dbReference>
<dbReference type="GO" id="GO:0000302">
    <property type="term" value="P:response to reactive oxygen species"/>
    <property type="evidence" value="ECO:0007669"/>
    <property type="project" value="TreeGrafter"/>
</dbReference>
<dbReference type="PANTHER" id="PTHR10612">
    <property type="entry name" value="APOLIPOPROTEIN D"/>
    <property type="match status" value="1"/>
</dbReference>
<feature type="signal peptide" evidence="3">
    <location>
        <begin position="1"/>
        <end position="29"/>
    </location>
</feature>
<evidence type="ECO:0000256" key="1">
    <source>
        <dbReference type="ARBA" id="ARBA00023157"/>
    </source>
</evidence>
<evidence type="ECO:0000313" key="4">
    <source>
        <dbReference type="EMBL" id="CAH0777131.1"/>
    </source>
</evidence>
<evidence type="ECO:0000313" key="5">
    <source>
        <dbReference type="Proteomes" id="UP001152759"/>
    </source>
</evidence>
<dbReference type="GO" id="GO:0005737">
    <property type="term" value="C:cytoplasm"/>
    <property type="evidence" value="ECO:0007669"/>
    <property type="project" value="TreeGrafter"/>
</dbReference>
<keyword evidence="1" id="KW-1015">Disulfide bond</keyword>
<protein>
    <recommendedName>
        <fullName evidence="6">Apolipoprotein D</fullName>
    </recommendedName>
</protein>
<dbReference type="InterPro" id="IPR012674">
    <property type="entry name" value="Calycin"/>
</dbReference>
<proteinExistence type="predicted"/>
<dbReference type="Proteomes" id="UP001152759">
    <property type="component" value="Chromosome 8"/>
</dbReference>
<dbReference type="SUPFAM" id="SSF50814">
    <property type="entry name" value="Lipocalins"/>
    <property type="match status" value="1"/>
</dbReference>
<keyword evidence="3" id="KW-0732">Signal</keyword>
<organism evidence="4 5">
    <name type="scientific">Bemisia tabaci</name>
    <name type="common">Sweetpotato whitefly</name>
    <name type="synonym">Aleurodes tabaci</name>
    <dbReference type="NCBI Taxonomy" id="7038"/>
    <lineage>
        <taxon>Eukaryota</taxon>
        <taxon>Metazoa</taxon>
        <taxon>Ecdysozoa</taxon>
        <taxon>Arthropoda</taxon>
        <taxon>Hexapoda</taxon>
        <taxon>Insecta</taxon>
        <taxon>Pterygota</taxon>
        <taxon>Neoptera</taxon>
        <taxon>Paraneoptera</taxon>
        <taxon>Hemiptera</taxon>
        <taxon>Sternorrhyncha</taxon>
        <taxon>Aleyrodoidea</taxon>
        <taxon>Aleyrodidae</taxon>
        <taxon>Aleyrodinae</taxon>
        <taxon>Bemisia</taxon>
    </lineage>
</organism>
<dbReference type="GO" id="GO:0006629">
    <property type="term" value="P:lipid metabolic process"/>
    <property type="evidence" value="ECO:0007669"/>
    <property type="project" value="TreeGrafter"/>
</dbReference>
<dbReference type="PANTHER" id="PTHR10612:SF49">
    <property type="entry name" value="APOLIPOPROTEIN D-LIKE PROTEIN"/>
    <property type="match status" value="1"/>
</dbReference>
<evidence type="ECO:0000256" key="2">
    <source>
        <dbReference type="SAM" id="MobiDB-lite"/>
    </source>
</evidence>
<dbReference type="GO" id="GO:0031409">
    <property type="term" value="F:pigment binding"/>
    <property type="evidence" value="ECO:0007669"/>
    <property type="project" value="InterPro"/>
</dbReference>
<dbReference type="KEGG" id="btab:109038767"/>
<sequence length="277" mass="30657">MLPSRSLNKMALLAVSCVLTFVLLGSVRGHTYHLGDCPNVEPMPNFEMSKFLGKWYVIQKTSTGSRCVIYNFTNTNEPDHYQIEQISEHPVLGLASVDNNYHYSGKLSVNDPDTPAKMTVRFPLSVAGSAAYTVFSTDYDKYGAIFTCQKLAFANRLSATILSRTKTLDKIYVDKIRSKLSAAGVNPYDLSVIDHSNCEKKDGVNININDETFSPSSIGGAVKKVGQKIGEGFDKGVEGAKKLYHSISDDSKDDDSKESRREELMKPTYNADAEWLP</sequence>
<dbReference type="InterPro" id="IPR022272">
    <property type="entry name" value="Lipocalin_CS"/>
</dbReference>
<dbReference type="InterPro" id="IPR003057">
    <property type="entry name" value="Invtbrt_color"/>
</dbReference>
<dbReference type="AlphaFoldDB" id="A0A9P0CCE7"/>
<feature type="compositionally biased region" description="Basic and acidic residues" evidence="2">
    <location>
        <begin position="244"/>
        <end position="265"/>
    </location>
</feature>
<name>A0A9P0CCE7_BEMTA</name>
<evidence type="ECO:0008006" key="6">
    <source>
        <dbReference type="Google" id="ProtNLM"/>
    </source>
</evidence>
<feature type="chain" id="PRO_5040155201" description="Apolipoprotein D" evidence="3">
    <location>
        <begin position="30"/>
        <end position="277"/>
    </location>
</feature>
<dbReference type="PRINTS" id="PR01273">
    <property type="entry name" value="INVTBRTCOLOR"/>
</dbReference>
<evidence type="ECO:0000256" key="3">
    <source>
        <dbReference type="SAM" id="SignalP"/>
    </source>
</evidence>
<dbReference type="PROSITE" id="PS00213">
    <property type="entry name" value="LIPOCALIN"/>
    <property type="match status" value="1"/>
</dbReference>
<reference evidence="4" key="1">
    <citation type="submission" date="2021-12" db="EMBL/GenBank/DDBJ databases">
        <authorList>
            <person name="King R."/>
        </authorList>
    </citation>
    <scope>NUCLEOTIDE SEQUENCE</scope>
</reference>
<feature type="region of interest" description="Disordered" evidence="2">
    <location>
        <begin position="244"/>
        <end position="277"/>
    </location>
</feature>
<dbReference type="EMBL" id="OU963869">
    <property type="protein sequence ID" value="CAH0777131.1"/>
    <property type="molecule type" value="Genomic_DNA"/>
</dbReference>